<dbReference type="GO" id="GO:0005776">
    <property type="term" value="C:autophagosome"/>
    <property type="evidence" value="ECO:0007669"/>
    <property type="project" value="UniProtKB-SubCell"/>
</dbReference>
<name>A0AA41MXB2_SCICA</name>
<keyword evidence="15" id="KW-0395">Inflammatory response</keyword>
<dbReference type="InterPro" id="IPR043136">
    <property type="entry name" value="B30.2/SPRY_sf"/>
</dbReference>
<keyword evidence="18" id="KW-0539">Nucleus</keyword>
<keyword evidence="7" id="KW-0597">Phosphoprotein</keyword>
<keyword evidence="8" id="KW-0399">Innate immunity</keyword>
<evidence type="ECO:0000256" key="22">
    <source>
        <dbReference type="ARBA" id="ARBA00071077"/>
    </source>
</evidence>
<keyword evidence="20" id="KW-0968">Cytoplasmic vesicle</keyword>
<dbReference type="GO" id="GO:0005874">
    <property type="term" value="C:microtubule"/>
    <property type="evidence" value="ECO:0007669"/>
    <property type="project" value="UniProtKB-KW"/>
</dbReference>
<dbReference type="InterPro" id="IPR001870">
    <property type="entry name" value="B30.2/SPRY"/>
</dbReference>
<evidence type="ECO:0000259" key="27">
    <source>
        <dbReference type="PROSITE" id="PS50824"/>
    </source>
</evidence>
<dbReference type="GO" id="GO:0045087">
    <property type="term" value="P:innate immune response"/>
    <property type="evidence" value="ECO:0007669"/>
    <property type="project" value="UniProtKB-KW"/>
</dbReference>
<dbReference type="InterPro" id="IPR013320">
    <property type="entry name" value="ConA-like_dom_sf"/>
</dbReference>
<dbReference type="SUPFAM" id="SSF47986">
    <property type="entry name" value="DEATH domain"/>
    <property type="match status" value="1"/>
</dbReference>
<dbReference type="FunFam" id="2.60.120.920:FF:000004">
    <property type="entry name" value="Butyrophilin subfamily 1 member A1"/>
    <property type="match status" value="1"/>
</dbReference>
<dbReference type="InterPro" id="IPR011029">
    <property type="entry name" value="DEATH-like_dom_sf"/>
</dbReference>
<evidence type="ECO:0000256" key="7">
    <source>
        <dbReference type="ARBA" id="ARBA00022553"/>
    </source>
</evidence>
<evidence type="ECO:0000256" key="1">
    <source>
        <dbReference type="ARBA" id="ARBA00004123"/>
    </source>
</evidence>
<evidence type="ECO:0000256" key="23">
    <source>
        <dbReference type="PROSITE-ProRule" id="PRU00024"/>
    </source>
</evidence>
<dbReference type="Pfam" id="PF00622">
    <property type="entry name" value="SPRY"/>
    <property type="match status" value="1"/>
</dbReference>
<dbReference type="Proteomes" id="UP001166674">
    <property type="component" value="Unassembled WGS sequence"/>
</dbReference>
<feature type="compositionally biased region" description="Polar residues" evidence="24">
    <location>
        <begin position="202"/>
        <end position="216"/>
    </location>
</feature>
<dbReference type="SMART" id="SM01289">
    <property type="entry name" value="PYRIN"/>
    <property type="match status" value="1"/>
</dbReference>
<keyword evidence="13" id="KW-0391">Immunity</keyword>
<dbReference type="EMBL" id="JAATJV010367800">
    <property type="protein sequence ID" value="MBZ3879624.1"/>
    <property type="molecule type" value="Genomic_DNA"/>
</dbReference>
<keyword evidence="19" id="KW-0966">Cell projection</keyword>
<accession>A0AA41MXB2</accession>
<organism evidence="28 29">
    <name type="scientific">Sciurus carolinensis</name>
    <name type="common">Eastern gray squirrel</name>
    <dbReference type="NCBI Taxonomy" id="30640"/>
    <lineage>
        <taxon>Eukaryota</taxon>
        <taxon>Metazoa</taxon>
        <taxon>Chordata</taxon>
        <taxon>Craniata</taxon>
        <taxon>Vertebrata</taxon>
        <taxon>Euteleostomi</taxon>
        <taxon>Mammalia</taxon>
        <taxon>Eutheria</taxon>
        <taxon>Euarchontoglires</taxon>
        <taxon>Glires</taxon>
        <taxon>Rodentia</taxon>
        <taxon>Sciuromorpha</taxon>
        <taxon>Sciuridae</taxon>
        <taxon>Sciurinae</taxon>
        <taxon>Sciurini</taxon>
        <taxon>Sciurus</taxon>
    </lineage>
</organism>
<evidence type="ECO:0000256" key="20">
    <source>
        <dbReference type="ARBA" id="ARBA00023329"/>
    </source>
</evidence>
<dbReference type="SMART" id="SM00449">
    <property type="entry name" value="SPRY"/>
    <property type="match status" value="1"/>
</dbReference>
<dbReference type="Pfam" id="PF13765">
    <property type="entry name" value="PRY"/>
    <property type="match status" value="1"/>
</dbReference>
<dbReference type="PANTHER" id="PTHR24103">
    <property type="entry name" value="E3 UBIQUITIN-PROTEIN LIGASE TRIM"/>
    <property type="match status" value="1"/>
</dbReference>
<evidence type="ECO:0000256" key="11">
    <source>
        <dbReference type="ARBA" id="ARBA00022771"/>
    </source>
</evidence>
<dbReference type="InterPro" id="IPR000315">
    <property type="entry name" value="Znf_B-box"/>
</dbReference>
<evidence type="ECO:0000256" key="5">
    <source>
        <dbReference type="ARBA" id="ARBA00004510"/>
    </source>
</evidence>
<dbReference type="Gene3D" id="2.60.120.920">
    <property type="match status" value="1"/>
</dbReference>
<sequence length="838" mass="93402">MAKTLSDHLLSTLEELVPYDFEKFKFKLQNTNLEKEHSRIPRGHLQMARPVRLATLLITHYGEEYAVQLTLQVLRAINQRLLAEELHRATGQGYPTQDSGTDTSTGSSSGENKPKSQKEPDGPEDDGQQQSGGGLASLPSSQHEAGRGPQKKSQSKRRDQKGSEVLDVQGKPLSRSTGLPSRRSLVLAQLPGDKEIRKSAQLRRNASSAGRLQGLSSGAPGRKESKKSEVYLHSVKQRPRSFEFTVSSEERESPNPETLLTSLAKMRNAKPDSAASPRGIVILDGEATVTLEKGYTSPEHSMVLTGKTVRNTLCNALLAREEKSISSWEEHGVRDAETQETLEKMTGSVCPESSNSEVPLSSGRPQDEAAFPLCHTQKGDLLVGTSVLDSCSCPVASGEPETLRSHLPSCLQCQASLRKKSSGGLSPEPLPQCKRHMKQVQLLFCEDHGEPICLICRLSQEHRGHRVRPIEEAALEYREQIQKQLEHLKELRKSGEEQRSQGEKKTEHLLKQTETQKERVRCQLKQLCQFLEQQEQLFVAWLEELDQTIGQVRETFDTQVFQHISVLDELIGELEAKQSQSEWEIMQDVGVTLHRAKTMTVPEPWAAPPEVKEKIHLLYQKIEFVEKSTQHFTETLRSEMETLNVPELIAAQAHSASVILDPATAHPNLVFSDDMKSVRLGNRNDWLPDSPERFKSCIITLGSPSFFSGRHYWEVEVGDKTAWILGVCKASVCRKGSMTLSPENGCWVVMMKQNEYQASTCPPTRLQLREPPRRVGIFLDWKNGDISFYNVTARSPIYKFTGFSSSGPLQPIFSPGTHDGGKNMGPLTICPVGGQGPY</sequence>
<evidence type="ECO:0000259" key="25">
    <source>
        <dbReference type="PROSITE" id="PS50119"/>
    </source>
</evidence>
<dbReference type="Gene3D" id="1.10.533.10">
    <property type="entry name" value="Death Domain, Fas"/>
    <property type="match status" value="1"/>
</dbReference>
<dbReference type="InterPro" id="IPR003879">
    <property type="entry name" value="Butyrophylin_SPRY"/>
</dbReference>
<dbReference type="GO" id="GO:0001726">
    <property type="term" value="C:ruffle"/>
    <property type="evidence" value="ECO:0007669"/>
    <property type="project" value="UniProtKB-SubCell"/>
</dbReference>
<dbReference type="FunFam" id="1.10.533.10:FF:000048">
    <property type="entry name" value="MEFV, pyrin innate immunity regulator"/>
    <property type="match status" value="1"/>
</dbReference>
<keyword evidence="11 23" id="KW-0863">Zinc-finger</keyword>
<proteinExistence type="predicted"/>
<keyword evidence="10" id="KW-0479">Metal-binding</keyword>
<evidence type="ECO:0000313" key="29">
    <source>
        <dbReference type="Proteomes" id="UP001166674"/>
    </source>
</evidence>
<keyword evidence="16" id="KW-0009">Actin-binding</keyword>
<evidence type="ECO:0000256" key="12">
    <source>
        <dbReference type="ARBA" id="ARBA00022833"/>
    </source>
</evidence>
<evidence type="ECO:0000256" key="24">
    <source>
        <dbReference type="SAM" id="MobiDB-lite"/>
    </source>
</evidence>
<dbReference type="InterPro" id="IPR006574">
    <property type="entry name" value="PRY"/>
</dbReference>
<dbReference type="PROSITE" id="PS50824">
    <property type="entry name" value="DAPIN"/>
    <property type="match status" value="1"/>
</dbReference>
<keyword evidence="17" id="KW-0206">Cytoskeleton</keyword>
<comment type="subcellular location">
    <subcellularLocation>
        <location evidence="5">Cell projection</location>
        <location evidence="5">Lamellipodium</location>
    </subcellularLocation>
    <subcellularLocation>
        <location evidence="4">Cell projection</location>
        <location evidence="4">Ruffle</location>
    </subcellularLocation>
    <subcellularLocation>
        <location evidence="2">Cytoplasm</location>
        <location evidence="2">Cytoskeleton</location>
    </subcellularLocation>
    <subcellularLocation>
        <location evidence="3">Cytoplasmic vesicle</location>
        <location evidence="3">Autophagosome</location>
    </subcellularLocation>
    <subcellularLocation>
        <location evidence="1">Nucleus</location>
    </subcellularLocation>
</comment>
<evidence type="ECO:0000256" key="15">
    <source>
        <dbReference type="ARBA" id="ARBA00023198"/>
    </source>
</evidence>
<keyword evidence="9" id="KW-0493">Microtubule</keyword>
<evidence type="ECO:0000259" key="26">
    <source>
        <dbReference type="PROSITE" id="PS50188"/>
    </source>
</evidence>
<dbReference type="GO" id="GO:0008270">
    <property type="term" value="F:zinc ion binding"/>
    <property type="evidence" value="ECO:0007669"/>
    <property type="project" value="UniProtKB-KW"/>
</dbReference>
<evidence type="ECO:0000256" key="13">
    <source>
        <dbReference type="ARBA" id="ARBA00022859"/>
    </source>
</evidence>
<evidence type="ECO:0000256" key="2">
    <source>
        <dbReference type="ARBA" id="ARBA00004245"/>
    </source>
</evidence>
<feature type="region of interest" description="Disordered" evidence="24">
    <location>
        <begin position="89"/>
        <end position="231"/>
    </location>
</feature>
<protein>
    <recommendedName>
        <fullName evidence="22">Pyrin</fullName>
    </recommendedName>
</protein>
<evidence type="ECO:0000256" key="16">
    <source>
        <dbReference type="ARBA" id="ARBA00023203"/>
    </source>
</evidence>
<dbReference type="GO" id="GO:0032731">
    <property type="term" value="P:positive regulation of interleukin-1 beta production"/>
    <property type="evidence" value="ECO:0007669"/>
    <property type="project" value="UniProtKB-ARBA"/>
</dbReference>
<dbReference type="SUPFAM" id="SSF49899">
    <property type="entry name" value="Concanavalin A-like lectins/glucanases"/>
    <property type="match status" value="1"/>
</dbReference>
<evidence type="ECO:0000256" key="19">
    <source>
        <dbReference type="ARBA" id="ARBA00023273"/>
    </source>
</evidence>
<evidence type="ECO:0000256" key="17">
    <source>
        <dbReference type="ARBA" id="ARBA00023212"/>
    </source>
</evidence>
<dbReference type="InterPro" id="IPR003877">
    <property type="entry name" value="SPRY_dom"/>
</dbReference>
<evidence type="ECO:0000256" key="3">
    <source>
        <dbReference type="ARBA" id="ARBA00004419"/>
    </source>
</evidence>
<evidence type="ECO:0000256" key="4">
    <source>
        <dbReference type="ARBA" id="ARBA00004466"/>
    </source>
</evidence>
<dbReference type="Gene3D" id="3.30.160.60">
    <property type="entry name" value="Classic Zinc Finger"/>
    <property type="match status" value="1"/>
</dbReference>
<evidence type="ECO:0000256" key="21">
    <source>
        <dbReference type="ARBA" id="ARBA00066012"/>
    </source>
</evidence>
<comment type="subunit">
    <text evidence="21">Homotrimer. Interacts (via the B box-type zinc finger) with PSTPIP1. Interacts (via the B30.2/SPRY domain) with several components of the inflammasome complex, including CASP1 p20 and p10 subunits, CASP5, PYCARD, NLRP1, NLRP2 and NLRP3, as well as with unprocessed IL1B; this interaction may lead to autophagic degradation of these proteins. Component of the AIM2 PANoptosome complex, a multiprotein complex that drives inflammatory cell death (PANoptosis). Interacts with NFKBIA and RELA. Interacts weakly with VASP and ACTR3. Interacts with active ULK1 (phosphorylated on 'Ser-317') and BECN1 simultaneously. Also interacts with ATG16L1 (via WD repeats), and with ATG8 family members, including GABARAP, GABARAPL1 and, to a lesser extent, GABARAPL2, MAP1LC3A/LC3A and MAP1LC3C/LC3C. Interacts with TRIM21. Interacts with YWHAB, YWHAE, YWHAG, YWHAH, YWHAQ and YWHAZ; the interaction is required for the down-regulation of pyrin pro-inflammatory activity.</text>
</comment>
<keyword evidence="29" id="KW-1185">Reference proteome</keyword>
<feature type="compositionally biased region" description="Basic and acidic residues" evidence="24">
    <location>
        <begin position="221"/>
        <end position="230"/>
    </location>
</feature>
<evidence type="ECO:0000256" key="6">
    <source>
        <dbReference type="ARBA" id="ARBA00022490"/>
    </source>
</evidence>
<dbReference type="AlphaFoldDB" id="A0AA41MXB2"/>
<dbReference type="CDD" id="cd19771">
    <property type="entry name" value="Bbox2_TRIM20"/>
    <property type="match status" value="1"/>
</dbReference>
<dbReference type="GO" id="GO:0005634">
    <property type="term" value="C:nucleus"/>
    <property type="evidence" value="ECO:0007669"/>
    <property type="project" value="UniProtKB-SubCell"/>
</dbReference>
<dbReference type="CDD" id="cd08321">
    <property type="entry name" value="Pyrin_ASC-like"/>
    <property type="match status" value="1"/>
</dbReference>
<dbReference type="InterPro" id="IPR050143">
    <property type="entry name" value="TRIM/RBCC"/>
</dbReference>
<dbReference type="CDD" id="cd15813">
    <property type="entry name" value="SPRY_PRY_TRIM20"/>
    <property type="match status" value="1"/>
</dbReference>
<feature type="compositionally biased region" description="Low complexity" evidence="24">
    <location>
        <begin position="98"/>
        <end position="110"/>
    </location>
</feature>
<dbReference type="GO" id="GO:0006954">
    <property type="term" value="P:inflammatory response"/>
    <property type="evidence" value="ECO:0007669"/>
    <property type="project" value="UniProtKB-KW"/>
</dbReference>
<dbReference type="Pfam" id="PF02758">
    <property type="entry name" value="PYRIN"/>
    <property type="match status" value="1"/>
</dbReference>
<feature type="compositionally biased region" description="Basic and acidic residues" evidence="24">
    <location>
        <begin position="112"/>
        <end position="121"/>
    </location>
</feature>
<evidence type="ECO:0000256" key="9">
    <source>
        <dbReference type="ARBA" id="ARBA00022701"/>
    </source>
</evidence>
<dbReference type="PROSITE" id="PS50188">
    <property type="entry name" value="B302_SPRY"/>
    <property type="match status" value="1"/>
</dbReference>
<feature type="domain" description="B box-type" evidence="25">
    <location>
        <begin position="428"/>
        <end position="470"/>
    </location>
</feature>
<evidence type="ECO:0000256" key="10">
    <source>
        <dbReference type="ARBA" id="ARBA00022723"/>
    </source>
</evidence>
<dbReference type="PROSITE" id="PS50119">
    <property type="entry name" value="ZF_BBOX"/>
    <property type="match status" value="1"/>
</dbReference>
<evidence type="ECO:0000256" key="8">
    <source>
        <dbReference type="ARBA" id="ARBA00022588"/>
    </source>
</evidence>
<feature type="domain" description="B30.2/SPRY" evidence="26">
    <location>
        <begin position="638"/>
        <end position="829"/>
    </location>
</feature>
<keyword evidence="14" id="KW-0175">Coiled coil</keyword>
<reference evidence="28" key="1">
    <citation type="submission" date="2020-03" db="EMBL/GenBank/DDBJ databases">
        <title>Studies in the Genomics of Life Span.</title>
        <authorList>
            <person name="Glass D."/>
        </authorList>
    </citation>
    <scope>NUCLEOTIDE SEQUENCE</scope>
    <source>
        <strain evidence="28">SUZIE</strain>
        <tissue evidence="28">Muscle</tissue>
    </source>
</reference>
<dbReference type="SMART" id="SM00589">
    <property type="entry name" value="PRY"/>
    <property type="match status" value="1"/>
</dbReference>
<dbReference type="GO" id="GO:0031410">
    <property type="term" value="C:cytoplasmic vesicle"/>
    <property type="evidence" value="ECO:0007669"/>
    <property type="project" value="UniProtKB-KW"/>
</dbReference>
<evidence type="ECO:0000256" key="18">
    <source>
        <dbReference type="ARBA" id="ARBA00023242"/>
    </source>
</evidence>
<dbReference type="Pfam" id="PF00643">
    <property type="entry name" value="zf-B_box"/>
    <property type="match status" value="1"/>
</dbReference>
<comment type="caution">
    <text evidence="28">The sequence shown here is derived from an EMBL/GenBank/DDBJ whole genome shotgun (WGS) entry which is preliminary data.</text>
</comment>
<keyword evidence="6" id="KW-0963">Cytoplasm</keyword>
<dbReference type="InterPro" id="IPR004020">
    <property type="entry name" value="DAPIN"/>
</dbReference>
<evidence type="ECO:0000313" key="28">
    <source>
        <dbReference type="EMBL" id="MBZ3879624.1"/>
    </source>
</evidence>
<dbReference type="PRINTS" id="PR01407">
    <property type="entry name" value="BUTYPHLNCDUF"/>
</dbReference>
<dbReference type="FunFam" id="3.30.160.60:FF:001023">
    <property type="entry name" value="MEFV, pyrin innate immunity regulator"/>
    <property type="match status" value="1"/>
</dbReference>
<evidence type="ECO:0000256" key="14">
    <source>
        <dbReference type="ARBA" id="ARBA00023054"/>
    </source>
</evidence>
<gene>
    <name evidence="28" type="ORF">SUZIE_153865</name>
</gene>
<dbReference type="SUPFAM" id="SSF57845">
    <property type="entry name" value="B-box zinc-binding domain"/>
    <property type="match status" value="1"/>
</dbReference>
<keyword evidence="12" id="KW-0862">Zinc</keyword>
<dbReference type="GO" id="GO:0030027">
    <property type="term" value="C:lamellipodium"/>
    <property type="evidence" value="ECO:0007669"/>
    <property type="project" value="UniProtKB-SubCell"/>
</dbReference>
<dbReference type="SMART" id="SM00336">
    <property type="entry name" value="BBOX"/>
    <property type="match status" value="1"/>
</dbReference>
<dbReference type="GO" id="GO:0050727">
    <property type="term" value="P:regulation of inflammatory response"/>
    <property type="evidence" value="ECO:0007669"/>
    <property type="project" value="UniProtKB-ARBA"/>
</dbReference>
<dbReference type="GO" id="GO:0003779">
    <property type="term" value="F:actin binding"/>
    <property type="evidence" value="ECO:0007669"/>
    <property type="project" value="UniProtKB-KW"/>
</dbReference>
<feature type="domain" description="Pyrin" evidence="27">
    <location>
        <begin position="1"/>
        <end position="92"/>
    </location>
</feature>